<evidence type="ECO:0000256" key="1">
    <source>
        <dbReference type="SAM" id="MobiDB-lite"/>
    </source>
</evidence>
<feature type="compositionally biased region" description="Basic and acidic residues" evidence="1">
    <location>
        <begin position="380"/>
        <end position="402"/>
    </location>
</feature>
<feature type="region of interest" description="Disordered" evidence="1">
    <location>
        <begin position="1"/>
        <end position="25"/>
    </location>
</feature>
<organism evidence="2 3">
    <name type="scientific">Egibacter rhizosphaerae</name>
    <dbReference type="NCBI Taxonomy" id="1670831"/>
    <lineage>
        <taxon>Bacteria</taxon>
        <taxon>Bacillati</taxon>
        <taxon>Actinomycetota</taxon>
        <taxon>Nitriliruptoria</taxon>
        <taxon>Egibacterales</taxon>
        <taxon>Egibacteraceae</taxon>
        <taxon>Egibacter</taxon>
    </lineage>
</organism>
<feature type="region of interest" description="Disordered" evidence="1">
    <location>
        <begin position="376"/>
        <end position="402"/>
    </location>
</feature>
<protein>
    <submittedName>
        <fullName evidence="2">Uncharacterized protein</fullName>
    </submittedName>
</protein>
<name>A0A411YKD4_9ACTN</name>
<reference evidence="2 3" key="1">
    <citation type="submission" date="2019-01" db="EMBL/GenBank/DDBJ databases">
        <title>Egibacter rhizosphaerae EGI 80759T.</title>
        <authorList>
            <person name="Chen D.-D."/>
            <person name="Tian Y."/>
            <person name="Jiao J.-Y."/>
            <person name="Zhang X.-T."/>
            <person name="Zhang Y.-G."/>
            <person name="Zhang Y."/>
            <person name="Xiao M."/>
            <person name="Shu W.-S."/>
            <person name="Li W.-J."/>
        </authorList>
    </citation>
    <scope>NUCLEOTIDE SEQUENCE [LARGE SCALE GENOMIC DNA]</scope>
    <source>
        <strain evidence="2 3">EGI 80759</strain>
    </source>
</reference>
<dbReference type="AlphaFoldDB" id="A0A411YKD4"/>
<gene>
    <name evidence="2" type="ORF">ER308_20180</name>
</gene>
<dbReference type="Proteomes" id="UP000291469">
    <property type="component" value="Chromosome"/>
</dbReference>
<sequence length="402" mass="44303">MPALPFPTGPTAERPPDQHLAPLPPSPLAGSYVPLAECTPHPLAGARLWRAPSGHWLAPAFRGWAVDLGARELPDEGDEQAEEALAELILDWVEVVRGTDWEPHQGTRLDHESQDEWLELRTVIARVGWGPAGAEAAWHACRQRPWSRDLPSAAGWAGGGWVLPAVPDEPEPAFARPVLEARGLLRWAYITRWAAPVPVPEPPLPVEPEPEDLGWQDVLSRLRADHYTGEALEEAEQTAIEVLGLAGLGPRTPDEAEDEPLPDRDLRAACAHESPLMRAAAWFLLRSEADTWLACAYGECQHHWAVEAEEDQFEQEEVLEMASRGVSNPLDAALARRRLLTLAFGDINDVPLAGTDGLDDFLAFYEGWVAAGRPEEDFEDAARELRGDDPPGPQRREHGEEQ</sequence>
<evidence type="ECO:0000313" key="2">
    <source>
        <dbReference type="EMBL" id="QBI21655.1"/>
    </source>
</evidence>
<evidence type="ECO:0000313" key="3">
    <source>
        <dbReference type="Proteomes" id="UP000291469"/>
    </source>
</evidence>
<keyword evidence="3" id="KW-1185">Reference proteome</keyword>
<accession>A0A411YKD4</accession>
<dbReference type="EMBL" id="CP036402">
    <property type="protein sequence ID" value="QBI21655.1"/>
    <property type="molecule type" value="Genomic_DNA"/>
</dbReference>
<dbReference type="KEGG" id="erz:ER308_20180"/>
<dbReference type="RefSeq" id="WP_131156647.1">
    <property type="nucleotide sequence ID" value="NZ_CP036402.1"/>
</dbReference>
<proteinExistence type="predicted"/>